<dbReference type="Proteomes" id="UP000610931">
    <property type="component" value="Unassembled WGS sequence"/>
</dbReference>
<dbReference type="GO" id="GO:0016989">
    <property type="term" value="F:sigma factor antagonist activity"/>
    <property type="evidence" value="ECO:0007669"/>
    <property type="project" value="TreeGrafter"/>
</dbReference>
<evidence type="ECO:0000259" key="1">
    <source>
        <dbReference type="Pfam" id="PF04773"/>
    </source>
</evidence>
<protein>
    <submittedName>
        <fullName evidence="3">DUF4974 domain-containing protein</fullName>
    </submittedName>
</protein>
<dbReference type="Pfam" id="PF04773">
    <property type="entry name" value="FecR"/>
    <property type="match status" value="1"/>
</dbReference>
<accession>A0A8J7IN79</accession>
<dbReference type="EMBL" id="JAELVQ010000006">
    <property type="protein sequence ID" value="MBJ6367797.1"/>
    <property type="molecule type" value="Genomic_DNA"/>
</dbReference>
<dbReference type="PANTHER" id="PTHR30273">
    <property type="entry name" value="PERIPLASMIC SIGNAL SENSOR AND SIGMA FACTOR ACTIVATOR FECR-RELATED"/>
    <property type="match status" value="1"/>
</dbReference>
<dbReference type="PANTHER" id="PTHR30273:SF2">
    <property type="entry name" value="PROTEIN FECR"/>
    <property type="match status" value="1"/>
</dbReference>
<keyword evidence="4" id="KW-1185">Reference proteome</keyword>
<dbReference type="Gene3D" id="2.60.120.1440">
    <property type="match status" value="1"/>
</dbReference>
<dbReference type="InterPro" id="IPR006860">
    <property type="entry name" value="FecR"/>
</dbReference>
<feature type="domain" description="Protein FecR C-terminal" evidence="2">
    <location>
        <begin position="309"/>
        <end position="376"/>
    </location>
</feature>
<evidence type="ECO:0000259" key="2">
    <source>
        <dbReference type="Pfam" id="PF16344"/>
    </source>
</evidence>
<dbReference type="PIRSF" id="PIRSF018266">
    <property type="entry name" value="FecR"/>
    <property type="match status" value="1"/>
</dbReference>
<dbReference type="Pfam" id="PF16344">
    <property type="entry name" value="FecR_C"/>
    <property type="match status" value="1"/>
</dbReference>
<evidence type="ECO:0000313" key="3">
    <source>
        <dbReference type="EMBL" id="MBJ6367797.1"/>
    </source>
</evidence>
<dbReference type="InterPro" id="IPR012373">
    <property type="entry name" value="Ferrdict_sens_TM"/>
</dbReference>
<dbReference type="AlphaFoldDB" id="A0A8J7IN79"/>
<sequence>MEFKLILKKINNTLTKEEETVFNAWFSEDETHRAYFYKVQEYYLKSPDEVDVQKGWSEVSTKINPKAKAKGDWKYAVAVAAVLLLGIFVFVEKKEEPTVVIPKVVETNSIEIGTDKATLTLEDGSNIVLEKGASFEGENLTSNGERIVYTAAPKRAKENKPIAYNVLTIPRGGQFFITLSDGTKVWLNSDSQLRYPVVFAKNKPRQVELVYGEAYFDVSPSSEHNNAHFMVNTREQNIDVLGTEFNVKAYKEDTAIATTLVEGKILLKANEVSKYLAPGQQAKLSIGSNQVSISEVNVSDIISWKDGFFSFKDKPLKEIMLVLSRWYDIEFEIENETIGEVKFNGVFNKKQHIENILKIIENTNEVKFETKGKTVRVK</sequence>
<dbReference type="Gene3D" id="3.55.50.30">
    <property type="match status" value="1"/>
</dbReference>
<proteinExistence type="predicted"/>
<dbReference type="RefSeq" id="WP_199114566.1">
    <property type="nucleotide sequence ID" value="NZ_JAELVQ010000006.1"/>
</dbReference>
<feature type="domain" description="FecR protein" evidence="1">
    <location>
        <begin position="169"/>
        <end position="265"/>
    </location>
</feature>
<gene>
    <name evidence="3" type="ORF">JF259_06835</name>
</gene>
<organism evidence="3 4">
    <name type="scientific">Snuella sedimenti</name>
    <dbReference type="NCBI Taxonomy" id="2798802"/>
    <lineage>
        <taxon>Bacteria</taxon>
        <taxon>Pseudomonadati</taxon>
        <taxon>Bacteroidota</taxon>
        <taxon>Flavobacteriia</taxon>
        <taxon>Flavobacteriales</taxon>
        <taxon>Flavobacteriaceae</taxon>
        <taxon>Snuella</taxon>
    </lineage>
</organism>
<name>A0A8J7IN79_9FLAO</name>
<evidence type="ECO:0000313" key="4">
    <source>
        <dbReference type="Proteomes" id="UP000610931"/>
    </source>
</evidence>
<dbReference type="InterPro" id="IPR032508">
    <property type="entry name" value="FecR_C"/>
</dbReference>
<reference evidence="3" key="1">
    <citation type="submission" date="2020-12" db="EMBL/GenBank/DDBJ databases">
        <title>Snuella sp. nov., isolated from sediment in Incheon.</title>
        <authorList>
            <person name="Kim W."/>
        </authorList>
    </citation>
    <scope>NUCLEOTIDE SEQUENCE</scope>
    <source>
        <strain evidence="3">CAU 1569</strain>
    </source>
</reference>
<comment type="caution">
    <text evidence="3">The sequence shown here is derived from an EMBL/GenBank/DDBJ whole genome shotgun (WGS) entry which is preliminary data.</text>
</comment>